<gene>
    <name evidence="4" type="ORF">SSLN_LOCUS8843</name>
</gene>
<protein>
    <submittedName>
        <fullName evidence="6">C2H2-type domain-containing protein</fullName>
    </submittedName>
</protein>
<dbReference type="GO" id="GO:0008270">
    <property type="term" value="F:zinc ion binding"/>
    <property type="evidence" value="ECO:0007669"/>
    <property type="project" value="UniProtKB-KW"/>
</dbReference>
<evidence type="ECO:0000256" key="1">
    <source>
        <dbReference type="PROSITE-ProRule" id="PRU00042"/>
    </source>
</evidence>
<evidence type="ECO:0000256" key="2">
    <source>
        <dbReference type="SAM" id="MobiDB-lite"/>
    </source>
</evidence>
<dbReference type="EMBL" id="UYSU01034885">
    <property type="protein sequence ID" value="VDL95228.1"/>
    <property type="molecule type" value="Genomic_DNA"/>
</dbReference>
<feature type="domain" description="C2H2-type" evidence="3">
    <location>
        <begin position="106"/>
        <end position="133"/>
    </location>
</feature>
<keyword evidence="1" id="KW-0863">Zinc-finger</keyword>
<evidence type="ECO:0000313" key="6">
    <source>
        <dbReference type="WBParaSite" id="SSLN_0000918401-mRNA-1"/>
    </source>
</evidence>
<reference evidence="6" key="1">
    <citation type="submission" date="2016-06" db="UniProtKB">
        <authorList>
            <consortium name="WormBaseParasite"/>
        </authorList>
    </citation>
    <scope>IDENTIFICATION</scope>
</reference>
<keyword evidence="5" id="KW-1185">Reference proteome</keyword>
<reference evidence="4 5" key="2">
    <citation type="submission" date="2018-11" db="EMBL/GenBank/DDBJ databases">
        <authorList>
            <consortium name="Pathogen Informatics"/>
        </authorList>
    </citation>
    <scope>NUCLEOTIDE SEQUENCE [LARGE SCALE GENOMIC DNA]</scope>
    <source>
        <strain evidence="4 5">NST_G2</strain>
    </source>
</reference>
<dbReference type="SMART" id="SM00355">
    <property type="entry name" value="ZnF_C2H2"/>
    <property type="match status" value="1"/>
</dbReference>
<dbReference type="PROSITE" id="PS00028">
    <property type="entry name" value="ZINC_FINGER_C2H2_1"/>
    <property type="match status" value="1"/>
</dbReference>
<dbReference type="WBParaSite" id="SSLN_0000918401-mRNA-1">
    <property type="protein sequence ID" value="SSLN_0000918401-mRNA-1"/>
    <property type="gene ID" value="SSLN_0000918401"/>
</dbReference>
<accession>A0A183SX95</accession>
<feature type="compositionally biased region" description="Polar residues" evidence="2">
    <location>
        <begin position="30"/>
        <end position="49"/>
    </location>
</feature>
<keyword evidence="1" id="KW-0479">Metal-binding</keyword>
<organism evidence="6">
    <name type="scientific">Schistocephalus solidus</name>
    <name type="common">Tapeworm</name>
    <dbReference type="NCBI Taxonomy" id="70667"/>
    <lineage>
        <taxon>Eukaryota</taxon>
        <taxon>Metazoa</taxon>
        <taxon>Spiralia</taxon>
        <taxon>Lophotrochozoa</taxon>
        <taxon>Platyhelminthes</taxon>
        <taxon>Cestoda</taxon>
        <taxon>Eucestoda</taxon>
        <taxon>Diphyllobothriidea</taxon>
        <taxon>Diphyllobothriidae</taxon>
        <taxon>Schistocephalus</taxon>
    </lineage>
</organism>
<dbReference type="Proteomes" id="UP000275846">
    <property type="component" value="Unassembled WGS sequence"/>
</dbReference>
<keyword evidence="1" id="KW-0862">Zinc</keyword>
<name>A0A183SX95_SCHSO</name>
<feature type="region of interest" description="Disordered" evidence="2">
    <location>
        <begin position="30"/>
        <end position="62"/>
    </location>
</feature>
<dbReference type="AlphaFoldDB" id="A0A183SX95"/>
<dbReference type="PROSITE" id="PS50157">
    <property type="entry name" value="ZINC_FINGER_C2H2_2"/>
    <property type="match status" value="1"/>
</dbReference>
<sequence length="144" mass="15282">MQIDLSLVGLHQERTGLEKDTADRITDLGSQFNNGHQSQTRNVKLSINDPSGAPDPPSLSSTSIIAIPASTHAVRAPATTTNANNHGAPSDINLTTAKTSDVDSTPTCPHCNRTFVSRIGLVSHLQIHPTETGEPTPGVPIYIR</sequence>
<proteinExistence type="predicted"/>
<evidence type="ECO:0000313" key="5">
    <source>
        <dbReference type="Proteomes" id="UP000275846"/>
    </source>
</evidence>
<evidence type="ECO:0000313" key="4">
    <source>
        <dbReference type="EMBL" id="VDL95228.1"/>
    </source>
</evidence>
<evidence type="ECO:0000259" key="3">
    <source>
        <dbReference type="PROSITE" id="PS50157"/>
    </source>
</evidence>
<dbReference type="InterPro" id="IPR013087">
    <property type="entry name" value="Znf_C2H2_type"/>
</dbReference>